<dbReference type="SMART" id="SM00248">
    <property type="entry name" value="ANK"/>
    <property type="match status" value="3"/>
</dbReference>
<dbReference type="PROSITE" id="PS50297">
    <property type="entry name" value="ANK_REP_REGION"/>
    <property type="match status" value="1"/>
</dbReference>
<dbReference type="SUPFAM" id="SSF48403">
    <property type="entry name" value="Ankyrin repeat"/>
    <property type="match status" value="1"/>
</dbReference>
<dbReference type="InParanoid" id="A0A096P7I1"/>
<evidence type="ECO:0000256" key="4">
    <source>
        <dbReference type="SAM" id="SignalP"/>
    </source>
</evidence>
<keyword evidence="6" id="KW-1185">Reference proteome</keyword>
<dbReference type="Proteomes" id="UP000009170">
    <property type="component" value="Unassembled WGS sequence"/>
</dbReference>
<evidence type="ECO:0000256" key="3">
    <source>
        <dbReference type="PROSITE-ProRule" id="PRU00023"/>
    </source>
</evidence>
<dbReference type="GeneID" id="34946338"/>
<evidence type="ECO:0000256" key="2">
    <source>
        <dbReference type="ARBA" id="ARBA00023043"/>
    </source>
</evidence>
<dbReference type="EMBL" id="CAID01000013">
    <property type="protein sequence ID" value="CEG00150.1"/>
    <property type="molecule type" value="Genomic_DNA"/>
</dbReference>
<evidence type="ECO:0000313" key="6">
    <source>
        <dbReference type="Proteomes" id="UP000009170"/>
    </source>
</evidence>
<dbReference type="Gene3D" id="1.25.40.20">
    <property type="entry name" value="Ankyrin repeat-containing domain"/>
    <property type="match status" value="1"/>
</dbReference>
<dbReference type="InterPro" id="IPR002110">
    <property type="entry name" value="Ankyrin_rpt"/>
</dbReference>
<proteinExistence type="predicted"/>
<dbReference type="KEGG" id="ota:OT_ostta13g01960"/>
<dbReference type="RefSeq" id="XP_022840225.1">
    <property type="nucleotide sequence ID" value="XM_022982730.1"/>
</dbReference>
<gene>
    <name evidence="5" type="ORF">OT_ostta13g01960</name>
</gene>
<dbReference type="STRING" id="70448.A0A096P7I1"/>
<evidence type="ECO:0000256" key="1">
    <source>
        <dbReference type="ARBA" id="ARBA00022737"/>
    </source>
</evidence>
<dbReference type="PRINTS" id="PR01415">
    <property type="entry name" value="ANKYRIN"/>
</dbReference>
<dbReference type="PANTHER" id="PTHR24189:SF50">
    <property type="entry name" value="ANKYRIN REPEAT AND SOCS BOX PROTEIN 2"/>
    <property type="match status" value="1"/>
</dbReference>
<dbReference type="PROSITE" id="PS50088">
    <property type="entry name" value="ANK_REPEAT"/>
    <property type="match status" value="1"/>
</dbReference>
<organism evidence="5 6">
    <name type="scientific">Ostreococcus tauri</name>
    <name type="common">Marine green alga</name>
    <dbReference type="NCBI Taxonomy" id="70448"/>
    <lineage>
        <taxon>Eukaryota</taxon>
        <taxon>Viridiplantae</taxon>
        <taxon>Chlorophyta</taxon>
        <taxon>Mamiellophyceae</taxon>
        <taxon>Mamiellales</taxon>
        <taxon>Bathycoccaceae</taxon>
        <taxon>Ostreococcus</taxon>
    </lineage>
</organism>
<protein>
    <submittedName>
        <fullName evidence="5">Ankyrin repeat</fullName>
    </submittedName>
</protein>
<keyword evidence="1" id="KW-0677">Repeat</keyword>
<accession>A0A096P7I1</accession>
<dbReference type="Pfam" id="PF12796">
    <property type="entry name" value="Ank_2"/>
    <property type="match status" value="1"/>
</dbReference>
<reference evidence="5 6" key="2">
    <citation type="journal article" date="2014" name="BMC Genomics">
        <title>An improved genome of the model marine alga Ostreococcus tauri unfolds by assessing Illumina de novo assemblies.</title>
        <authorList>
            <person name="Blanc-Mathieu R."/>
            <person name="Verhelst B."/>
            <person name="Derelle E."/>
            <person name="Rombauts S."/>
            <person name="Bouget F.Y."/>
            <person name="Carre I."/>
            <person name="Chateau A."/>
            <person name="Eyre-Walker A."/>
            <person name="Grimsley N."/>
            <person name="Moreau H."/>
            <person name="Piegu B."/>
            <person name="Rivals E."/>
            <person name="Schackwitz W."/>
            <person name="Van de Peer Y."/>
            <person name="Piganeau G."/>
        </authorList>
    </citation>
    <scope>NUCLEOTIDE SEQUENCE [LARGE SCALE GENOMIC DNA]</scope>
    <source>
        <strain evidence="6">OTTH 0595 / CCAP 157/2 / RCC745</strain>
    </source>
</reference>
<keyword evidence="4" id="KW-0732">Signal</keyword>
<feature type="repeat" description="ANK" evidence="3">
    <location>
        <begin position="69"/>
        <end position="91"/>
    </location>
</feature>
<dbReference type="InterPro" id="IPR036770">
    <property type="entry name" value="Ankyrin_rpt-contain_sf"/>
</dbReference>
<dbReference type="OrthoDB" id="194358at2759"/>
<name>A0A096P7I1_OSTTA</name>
<comment type="caution">
    <text evidence="5">The sequence shown here is derived from an EMBL/GenBank/DDBJ whole genome shotgun (WGS) entry which is preliminary data.</text>
</comment>
<dbReference type="PANTHER" id="PTHR24189">
    <property type="entry name" value="MYOTROPHIN"/>
    <property type="match status" value="1"/>
</dbReference>
<dbReference type="AlphaFoldDB" id="A0A096P7I1"/>
<feature type="chain" id="PRO_5001922869" evidence="4">
    <location>
        <begin position="32"/>
        <end position="179"/>
    </location>
</feature>
<dbReference type="InterPro" id="IPR050745">
    <property type="entry name" value="Multifunctional_regulatory"/>
</dbReference>
<sequence length="179" mass="18767">MSRSRSRASTSMIFVASVLVGSICAISSVEANDRARLPLIFAAGDGDAEGVLAALDANANACRDEVTEYGETALHTAAIKANAEVVKILIEVCELEAKTSGGQYLAQTSLLWMAYGGSDEHLRGVEALLEAGADANAKNSAGDTAWDVVAKMPEGQYRERALRAIEVHGGRSGKVNAEL</sequence>
<evidence type="ECO:0000313" key="5">
    <source>
        <dbReference type="EMBL" id="CEG00150.1"/>
    </source>
</evidence>
<feature type="signal peptide" evidence="4">
    <location>
        <begin position="1"/>
        <end position="31"/>
    </location>
</feature>
<reference evidence="6" key="1">
    <citation type="journal article" date="2006" name="Proc. Natl. Acad. Sci. U.S.A.">
        <title>Genome analysis of the smallest free-living eukaryote Ostreococcus tauri unveils many unique features.</title>
        <authorList>
            <person name="Derelle E."/>
            <person name="Ferraz C."/>
            <person name="Rombauts S."/>
            <person name="Rouze P."/>
            <person name="Worden A.Z."/>
            <person name="Robbens S."/>
            <person name="Partensky F."/>
            <person name="Degroeve S."/>
            <person name="Echeynie S."/>
            <person name="Cooke R."/>
            <person name="Saeys Y."/>
            <person name="Wuyts J."/>
            <person name="Jabbari K."/>
            <person name="Bowler C."/>
            <person name="Panaud O."/>
            <person name="Piegu B."/>
            <person name="Ball S.G."/>
            <person name="Ral J.-P."/>
            <person name="Bouget F.-Y."/>
            <person name="Piganeau G."/>
            <person name="De Baets B."/>
            <person name="Picard A."/>
            <person name="Delseny M."/>
            <person name="Demaille J."/>
            <person name="Van de Peer Y."/>
            <person name="Moreau H."/>
        </authorList>
    </citation>
    <scope>NUCLEOTIDE SEQUENCE [LARGE SCALE GENOMIC DNA]</scope>
    <source>
        <strain evidence="6">OTTH 0595 / CCAP 157/2 / RCC745</strain>
    </source>
</reference>
<keyword evidence="2 3" id="KW-0040">ANK repeat</keyword>